<feature type="transmembrane region" description="Helical" evidence="1">
    <location>
        <begin position="258"/>
        <end position="280"/>
    </location>
</feature>
<feature type="transmembrane region" description="Helical" evidence="1">
    <location>
        <begin position="218"/>
        <end position="238"/>
    </location>
</feature>
<dbReference type="PANTHER" id="PTHR23537:SF1">
    <property type="entry name" value="SUGAR TRANSPORTER"/>
    <property type="match status" value="1"/>
</dbReference>
<reference evidence="3" key="1">
    <citation type="journal article" date="2019" name="Int. J. Syst. Evol. Microbiol.">
        <title>The Global Catalogue of Microorganisms (GCM) 10K type strain sequencing project: providing services to taxonomists for standard genome sequencing and annotation.</title>
        <authorList>
            <consortium name="The Broad Institute Genomics Platform"/>
            <consortium name="The Broad Institute Genome Sequencing Center for Infectious Disease"/>
            <person name="Wu L."/>
            <person name="Ma J."/>
        </authorList>
    </citation>
    <scope>NUCLEOTIDE SEQUENCE [LARGE SCALE GENOMIC DNA]</scope>
    <source>
        <strain evidence="3">KCTC 52640</strain>
    </source>
</reference>
<organism evidence="2 3">
    <name type="scientific">Salinisphaera aquimarina</name>
    <dbReference type="NCBI Taxonomy" id="2094031"/>
    <lineage>
        <taxon>Bacteria</taxon>
        <taxon>Pseudomonadati</taxon>
        <taxon>Pseudomonadota</taxon>
        <taxon>Gammaproteobacteria</taxon>
        <taxon>Salinisphaerales</taxon>
        <taxon>Salinisphaeraceae</taxon>
        <taxon>Salinisphaera</taxon>
    </lineage>
</organism>
<feature type="transmembrane region" description="Helical" evidence="1">
    <location>
        <begin position="21"/>
        <end position="41"/>
    </location>
</feature>
<feature type="transmembrane region" description="Helical" evidence="1">
    <location>
        <begin position="316"/>
        <end position="336"/>
    </location>
</feature>
<feature type="transmembrane region" description="Helical" evidence="1">
    <location>
        <begin position="53"/>
        <end position="77"/>
    </location>
</feature>
<feature type="transmembrane region" description="Helical" evidence="1">
    <location>
        <begin position="287"/>
        <end position="304"/>
    </location>
</feature>
<dbReference type="Proteomes" id="UP001595462">
    <property type="component" value="Unassembled WGS sequence"/>
</dbReference>
<dbReference type="Pfam" id="PF06779">
    <property type="entry name" value="MFS_4"/>
    <property type="match status" value="1"/>
</dbReference>
<evidence type="ECO:0000313" key="3">
    <source>
        <dbReference type="Proteomes" id="UP001595462"/>
    </source>
</evidence>
<feature type="transmembrane region" description="Helical" evidence="1">
    <location>
        <begin position="374"/>
        <end position="396"/>
    </location>
</feature>
<feature type="transmembrane region" description="Helical" evidence="1">
    <location>
        <begin position="176"/>
        <end position="197"/>
    </location>
</feature>
<keyword evidence="1" id="KW-0472">Membrane</keyword>
<proteinExistence type="predicted"/>
<sequence length="401" mass="41915">MRKRRGGGRAMGSAGQSSATRLGLAGGVATLLGIGMARFAYTPLIPALVQADWFSTHAAAYLGAINLLGYMFGAALAHRATLIFGVRNVLGACLLITVASFYACALDWGVVWYGFWRLACGVTGAALVVVGAPAALSRATIQERARTSALVFTGIGIGVMASGTLVPWLAGQGVAITWLALALVATGLAWWSWRAVWRDLVPLEKTRARTTSDARLPMLAIGLIIVAYGLDAIGFVPHTLFWVDYIARELGQGLQVGSLYWVLFGLGAVCGPLLAGAAAARIDFRPALVLALTLKAVAVALPLFSDSVWALGLSSFGVGMLVPGTVTLTSGSIAALSTPERQQQLWGWATLSFALAQAVAAYGMSWGYEQLGSYLPLFGMAFVSLALATLCAGTAATRRVT</sequence>
<protein>
    <submittedName>
        <fullName evidence="2">YbfB/YjiJ family MFS transporter</fullName>
    </submittedName>
</protein>
<dbReference type="SUPFAM" id="SSF103473">
    <property type="entry name" value="MFS general substrate transporter"/>
    <property type="match status" value="1"/>
</dbReference>
<feature type="transmembrane region" description="Helical" evidence="1">
    <location>
        <begin position="348"/>
        <end position="368"/>
    </location>
</feature>
<comment type="caution">
    <text evidence="2">The sequence shown here is derived from an EMBL/GenBank/DDBJ whole genome shotgun (WGS) entry which is preliminary data.</text>
</comment>
<dbReference type="Gene3D" id="1.20.1250.20">
    <property type="entry name" value="MFS general substrate transporter like domains"/>
    <property type="match status" value="2"/>
</dbReference>
<evidence type="ECO:0000313" key="2">
    <source>
        <dbReference type="EMBL" id="MFC3103877.1"/>
    </source>
</evidence>
<feature type="transmembrane region" description="Helical" evidence="1">
    <location>
        <begin position="89"/>
        <end position="109"/>
    </location>
</feature>
<evidence type="ECO:0000256" key="1">
    <source>
        <dbReference type="SAM" id="Phobius"/>
    </source>
</evidence>
<keyword evidence="1" id="KW-0812">Transmembrane</keyword>
<gene>
    <name evidence="2" type="ORF">ACFOSU_08225</name>
</gene>
<dbReference type="InterPro" id="IPR010645">
    <property type="entry name" value="MFS_4"/>
</dbReference>
<name>A0ABV7EQB1_9GAMM</name>
<dbReference type="InterPro" id="IPR036259">
    <property type="entry name" value="MFS_trans_sf"/>
</dbReference>
<feature type="transmembrane region" description="Helical" evidence="1">
    <location>
        <begin position="148"/>
        <end position="170"/>
    </location>
</feature>
<dbReference type="PANTHER" id="PTHR23537">
    <property type="match status" value="1"/>
</dbReference>
<dbReference type="EMBL" id="JBHRSS010000003">
    <property type="protein sequence ID" value="MFC3103877.1"/>
    <property type="molecule type" value="Genomic_DNA"/>
</dbReference>
<keyword evidence="1" id="KW-1133">Transmembrane helix</keyword>
<feature type="transmembrane region" description="Helical" evidence="1">
    <location>
        <begin position="115"/>
        <end position="136"/>
    </location>
</feature>
<accession>A0ABV7EQB1</accession>
<dbReference type="RefSeq" id="WP_380688326.1">
    <property type="nucleotide sequence ID" value="NZ_JBHRSS010000003.1"/>
</dbReference>
<keyword evidence="3" id="KW-1185">Reference proteome</keyword>